<evidence type="ECO:0000256" key="2">
    <source>
        <dbReference type="SAM" id="Phobius"/>
    </source>
</evidence>
<feature type="compositionally biased region" description="Basic and acidic residues" evidence="1">
    <location>
        <begin position="140"/>
        <end position="150"/>
    </location>
</feature>
<keyword evidence="4" id="KW-1185">Reference proteome</keyword>
<protein>
    <submittedName>
        <fullName evidence="3">Uncharacterized protein</fullName>
    </submittedName>
</protein>
<name>A0ABQ8GPM0_9PEZI</name>
<accession>A0ABQ8GPM0</accession>
<evidence type="ECO:0000313" key="4">
    <source>
        <dbReference type="Proteomes" id="UP000774617"/>
    </source>
</evidence>
<reference evidence="3 4" key="1">
    <citation type="journal article" date="2021" name="Nat. Commun.">
        <title>Genetic determinants of endophytism in the Arabidopsis root mycobiome.</title>
        <authorList>
            <person name="Mesny F."/>
            <person name="Miyauchi S."/>
            <person name="Thiergart T."/>
            <person name="Pickel B."/>
            <person name="Atanasova L."/>
            <person name="Karlsson M."/>
            <person name="Huettel B."/>
            <person name="Barry K.W."/>
            <person name="Haridas S."/>
            <person name="Chen C."/>
            <person name="Bauer D."/>
            <person name="Andreopoulos W."/>
            <person name="Pangilinan J."/>
            <person name="LaButti K."/>
            <person name="Riley R."/>
            <person name="Lipzen A."/>
            <person name="Clum A."/>
            <person name="Drula E."/>
            <person name="Henrissat B."/>
            <person name="Kohler A."/>
            <person name="Grigoriev I.V."/>
            <person name="Martin F.M."/>
            <person name="Hacquard S."/>
        </authorList>
    </citation>
    <scope>NUCLEOTIDE SEQUENCE [LARGE SCALE GENOMIC DNA]</scope>
    <source>
        <strain evidence="3 4">MPI-SDFR-AT-0080</strain>
    </source>
</reference>
<evidence type="ECO:0000256" key="1">
    <source>
        <dbReference type="SAM" id="MobiDB-lite"/>
    </source>
</evidence>
<feature type="transmembrane region" description="Helical" evidence="2">
    <location>
        <begin position="194"/>
        <end position="223"/>
    </location>
</feature>
<organism evidence="3 4">
    <name type="scientific">Macrophomina phaseolina</name>
    <dbReference type="NCBI Taxonomy" id="35725"/>
    <lineage>
        <taxon>Eukaryota</taxon>
        <taxon>Fungi</taxon>
        <taxon>Dikarya</taxon>
        <taxon>Ascomycota</taxon>
        <taxon>Pezizomycotina</taxon>
        <taxon>Dothideomycetes</taxon>
        <taxon>Dothideomycetes incertae sedis</taxon>
        <taxon>Botryosphaeriales</taxon>
        <taxon>Botryosphaeriaceae</taxon>
        <taxon>Macrophomina</taxon>
    </lineage>
</organism>
<feature type="compositionally biased region" description="Polar residues" evidence="1">
    <location>
        <begin position="81"/>
        <end position="92"/>
    </location>
</feature>
<evidence type="ECO:0000313" key="3">
    <source>
        <dbReference type="EMBL" id="KAH7061522.1"/>
    </source>
</evidence>
<keyword evidence="2" id="KW-0812">Transmembrane</keyword>
<feature type="region of interest" description="Disordered" evidence="1">
    <location>
        <begin position="18"/>
        <end position="178"/>
    </location>
</feature>
<keyword evidence="2" id="KW-1133">Transmembrane helix</keyword>
<gene>
    <name evidence="3" type="ORF">B0J12DRAFT_298825</name>
</gene>
<feature type="compositionally biased region" description="Low complexity" evidence="1">
    <location>
        <begin position="18"/>
        <end position="41"/>
    </location>
</feature>
<dbReference type="EMBL" id="JAGTJR010000004">
    <property type="protein sequence ID" value="KAH7061522.1"/>
    <property type="molecule type" value="Genomic_DNA"/>
</dbReference>
<dbReference type="Proteomes" id="UP000774617">
    <property type="component" value="Unassembled WGS sequence"/>
</dbReference>
<sequence>MPPMALVGDATPFAARPALAASPASSSPSPSPSSVDSIPAPDKALIASQPSHASPLRRSGSLHSSPKPAPAAYPPSGHDSVISTPGSPKQLYSQSASSRSNTSRDARPSRPRSLPVADDDEKAALSHPAPAVVRSSQPRSSRDMVLDLEKQCYSPASNSRRSGRNRLPVSGTPQDLYLPADPEEADLEDKAFKILLHLSGFACLVSFAISLWTLAAVVIAAVLQPLRFCSMRPDYREQLVKFLSPSLRLQFRLIYSTPLSSMYNTPLLFLVCLLSPFVAIGIAIASWVSASFWIYAAIIGDPGPKDGHNDGRDSVLVVRSYWESWLLRALR</sequence>
<feature type="transmembrane region" description="Helical" evidence="2">
    <location>
        <begin position="267"/>
        <end position="295"/>
    </location>
</feature>
<comment type="caution">
    <text evidence="3">The sequence shown here is derived from an EMBL/GenBank/DDBJ whole genome shotgun (WGS) entry which is preliminary data.</text>
</comment>
<keyword evidence="2" id="KW-0472">Membrane</keyword>
<proteinExistence type="predicted"/>